<accession>A0A1H8IRL2</accession>
<evidence type="ECO:0000256" key="1">
    <source>
        <dbReference type="ARBA" id="ARBA00022801"/>
    </source>
</evidence>
<dbReference type="AlphaFoldDB" id="A0A1H8IRL2"/>
<evidence type="ECO:0000313" key="3">
    <source>
        <dbReference type="EMBL" id="SEN70636.1"/>
    </source>
</evidence>
<reference evidence="3 4" key="1">
    <citation type="submission" date="2016-10" db="EMBL/GenBank/DDBJ databases">
        <authorList>
            <person name="de Groot N.N."/>
        </authorList>
    </citation>
    <scope>NUCLEOTIDE SEQUENCE [LARGE SCALE GENOMIC DNA]</scope>
    <source>
        <strain evidence="3 4">CGMCC 1.10238</strain>
    </source>
</reference>
<dbReference type="OrthoDB" id="9131041at2"/>
<dbReference type="STRING" id="1333845.SAMN04487895_102282"/>
<dbReference type="InterPro" id="IPR015797">
    <property type="entry name" value="NUDIX_hydrolase-like_dom_sf"/>
</dbReference>
<dbReference type="PROSITE" id="PS00893">
    <property type="entry name" value="NUDIX_BOX"/>
    <property type="match status" value="1"/>
</dbReference>
<proteinExistence type="predicted"/>
<dbReference type="Pfam" id="PF00293">
    <property type="entry name" value="NUDIX"/>
    <property type="match status" value="1"/>
</dbReference>
<evidence type="ECO:0000259" key="2">
    <source>
        <dbReference type="Pfam" id="PF00293"/>
    </source>
</evidence>
<dbReference type="InterPro" id="IPR000086">
    <property type="entry name" value="NUDIX_hydrolase_dom"/>
</dbReference>
<name>A0A1H8IRL2_9BACL</name>
<organism evidence="3 4">
    <name type="scientific">Paenibacillus sophorae</name>
    <dbReference type="NCBI Taxonomy" id="1333845"/>
    <lineage>
        <taxon>Bacteria</taxon>
        <taxon>Bacillati</taxon>
        <taxon>Bacillota</taxon>
        <taxon>Bacilli</taxon>
        <taxon>Bacillales</taxon>
        <taxon>Paenibacillaceae</taxon>
        <taxon>Paenibacillus</taxon>
    </lineage>
</organism>
<dbReference type="InterPro" id="IPR020084">
    <property type="entry name" value="NUDIX_hydrolase_CS"/>
</dbReference>
<dbReference type="RefSeq" id="WP_090833850.1">
    <property type="nucleotide sequence ID" value="NZ_FODH01000002.1"/>
</dbReference>
<protein>
    <submittedName>
        <fullName evidence="3">8-oxo-dGTP diphosphatase</fullName>
    </submittedName>
</protein>
<dbReference type="GO" id="GO:0016787">
    <property type="term" value="F:hydrolase activity"/>
    <property type="evidence" value="ECO:0007669"/>
    <property type="project" value="UniProtKB-KW"/>
</dbReference>
<keyword evidence="1" id="KW-0378">Hydrolase</keyword>
<dbReference type="Proteomes" id="UP000198809">
    <property type="component" value="Unassembled WGS sequence"/>
</dbReference>
<feature type="domain" description="Nudix hydrolase" evidence="2">
    <location>
        <begin position="33"/>
        <end position="115"/>
    </location>
</feature>
<dbReference type="EMBL" id="FODH01000002">
    <property type="protein sequence ID" value="SEN70636.1"/>
    <property type="molecule type" value="Genomic_DNA"/>
</dbReference>
<dbReference type="SUPFAM" id="SSF55811">
    <property type="entry name" value="Nudix"/>
    <property type="match status" value="1"/>
</dbReference>
<sequence length="145" mass="16794">MQVTFYDLNTIDDARLKYAVIFAEYESEWIYVKHRERDTWEIPRGKREPCEAIDETARRELVEETGVQSYSLIPLCVYSVKDANGEETYGGLYYSEVKEIGHLPRESEIGQVCFMKGLPRDLTYPAIQPELYNQALVKLSLSDSI</sequence>
<dbReference type="CDD" id="cd04665">
    <property type="entry name" value="NUDIX_RppH"/>
    <property type="match status" value="1"/>
</dbReference>
<gene>
    <name evidence="3" type="ORF">SAMN04487895_102282</name>
</gene>
<evidence type="ECO:0000313" key="4">
    <source>
        <dbReference type="Proteomes" id="UP000198809"/>
    </source>
</evidence>
<dbReference type="InterPro" id="IPR014078">
    <property type="entry name" value="Nudix_YtkD"/>
</dbReference>
<dbReference type="Gene3D" id="3.90.79.10">
    <property type="entry name" value="Nucleoside Triphosphate Pyrophosphohydrolase"/>
    <property type="match status" value="1"/>
</dbReference>